<proteinExistence type="predicted"/>
<evidence type="ECO:0000256" key="1">
    <source>
        <dbReference type="SAM" id="Coils"/>
    </source>
</evidence>
<dbReference type="Gene3D" id="1.10.287.1490">
    <property type="match status" value="1"/>
</dbReference>
<sequence>MATPGINTKIKLDGEREYKAALAEINGGLKVLKSELNLASEQFRDNAGSVEALTKKNDILERSILTQQEKIEKLKESLQYSAREYGESSEKTNGWKVALNNAEAELSKMQRELDQNTDAIKKMTPPLDKVKKALAETKEQGGGVKTAIANLKEEFSLNTDSAKGLGTALTDIAGKFGVQLPDGAAKAAEALNGINAGAALAVTGLGLLAAAIVKVEKQLISMTKESAAYADNILTLSLTTGQTTDQLQEFSYASELIDVSLDTLQGSLTKLTNNMQDTANGTGNAQAAFQQLGVSVTDAADGHLRSANDVFYDAIDALGDVTNATERDALAMDIFGRSAQDLNPLIVQGADTLREYAQEAHDMGYVLDNDALAALGAVDDAYQRLQKTQEGVKNQLSEQFAPYLTEFYEKITRLIKDGGQALKDSGLVDAFGMILESVGDLIVPTNELAEDSVPKLTQALRPLAEVMAGIADTIDFIRGLVAFNSNPIWSADKWKGLSQMGKAAGFGYSYGNGNHTQTLKEKWMQTDTNYATGANGYGEYFGNGKYYGNRDAYLYALWEEELNSGKPVGSFEAWKMQKGYNASGTDFWRGGRTLIGENGPEEVVLPRGSRILTAQETRQSGGGDIYYVTIEARTVKEFNDIARIARNKRRTDRMGVAKE</sequence>
<name>A0A8S5RXJ6_9CAUD</name>
<feature type="coiled-coil region" evidence="1">
    <location>
        <begin position="50"/>
        <end position="119"/>
    </location>
</feature>
<keyword evidence="1" id="KW-0175">Coiled coil</keyword>
<protein>
    <submittedName>
        <fullName evidence="2">Tail tape measure</fullName>
    </submittedName>
</protein>
<dbReference type="SUPFAM" id="SSF57997">
    <property type="entry name" value="Tropomyosin"/>
    <property type="match status" value="1"/>
</dbReference>
<reference evidence="2" key="1">
    <citation type="journal article" date="2021" name="Proc. Natl. Acad. Sci. U.S.A.">
        <title>A Catalog of Tens of Thousands of Viruses from Human Metagenomes Reveals Hidden Associations with Chronic Diseases.</title>
        <authorList>
            <person name="Tisza M.J."/>
            <person name="Buck C.B."/>
        </authorList>
    </citation>
    <scope>NUCLEOTIDE SEQUENCE</scope>
    <source>
        <strain evidence="2">CtKFg29</strain>
    </source>
</reference>
<organism evidence="2">
    <name type="scientific">Myoviridae sp. ctKFg29</name>
    <dbReference type="NCBI Taxonomy" id="2827675"/>
    <lineage>
        <taxon>Viruses</taxon>
        <taxon>Duplodnaviria</taxon>
        <taxon>Heunggongvirae</taxon>
        <taxon>Uroviricota</taxon>
        <taxon>Caudoviricetes</taxon>
    </lineage>
</organism>
<accession>A0A8S5RXJ6</accession>
<dbReference type="EMBL" id="BK032507">
    <property type="protein sequence ID" value="DAF43477.1"/>
    <property type="molecule type" value="Genomic_DNA"/>
</dbReference>
<evidence type="ECO:0000313" key="2">
    <source>
        <dbReference type="EMBL" id="DAF43477.1"/>
    </source>
</evidence>